<accession>A0A9P5N771</accession>
<dbReference type="Proteomes" id="UP000724874">
    <property type="component" value="Unassembled WGS sequence"/>
</dbReference>
<gene>
    <name evidence="3" type="ORF">CPB84DRAFT_1818218</name>
</gene>
<protein>
    <recommendedName>
        <fullName evidence="2">C2H2-type domain-containing protein</fullName>
    </recommendedName>
</protein>
<evidence type="ECO:0000313" key="3">
    <source>
        <dbReference type="EMBL" id="KAF8871276.1"/>
    </source>
</evidence>
<keyword evidence="1" id="KW-0863">Zinc-finger</keyword>
<keyword evidence="4" id="KW-1185">Reference proteome</keyword>
<dbReference type="InterPro" id="IPR041078">
    <property type="entry name" value="Plavaka"/>
</dbReference>
<dbReference type="PROSITE" id="PS50157">
    <property type="entry name" value="ZINC_FINGER_C2H2_2"/>
    <property type="match status" value="1"/>
</dbReference>
<sequence>MPKQVDGKYSCPRCGKPFAAESFVLNHMNQPQSKCRFLYENVLHFQHSNTQERGVPSIAKPSEALHPPSFPSGEMNAFSGDIDMDMDDQEPCGESIFDPLQSNAPNFFCEEFPDAARVHAKGKTFMDCFDMDEHAKKRSENLYYPFAMWSEWQLVSFLLRSSLSMSAIDEFLKLDLVAEILPSGPHWLYRSMPTAFPTKNSIHLYYRNPLECLESLLNSPLLKDHIKFSPVRLFETAEKLMRVYTKWLSGDAAWFMQARSSNLCPSFSKLPPGATLLGTILSSDKTNISNMTGGHVAHPLLISLANLDMEFRNKASNHAFLLLGLLPPLKIAAQVGVLMADPVGAMRCLAAVEANTDPNHLEDYVKEAMKYCLNGVHHPFWHDWALSDPSIFLTSEPLHHWHKQFWDHDAKWCIFAVGASEIDFCFSILHPHTGYRHFHEGISSLKQVTGLPSSFLIAIRSLLDFCYLTQAKNGPINNWEIPKLEFLQSVVSNIHYNGIAIQWSADTTEFAHIPLVKDPAHSGNNQSYEPQICCSLDRNNKLELFDLATSIHAAGLSFESPDDMLCLGMMADVHENAADVQELDENAEQDLKIHTTADLLSYIMSVGALPGSSFSMHGLTNYFYHAKLLQRGALSGSSYSPHHTYQSSTNMVFHLSRDPHIHRMPVDDIANQFDLPDLCPAIADYVAHLRNDTSDGFIRSVGGRRFAKPGCYLPVTHLEVWKKMRFQTTAYHYPHDILPPKQSTWPKSGLKGHVVCDLRLIFRLISARSSIDLLNITDCFLCYPDPGNPTLHGPHPHPSSGLHALKHGKCTSGDIIGDVIPLDQLRALADVAPHLGAKADWCFTKENSLHYSTEFWLNKYFDKEFFYALN</sequence>
<evidence type="ECO:0000313" key="4">
    <source>
        <dbReference type="Proteomes" id="UP000724874"/>
    </source>
</evidence>
<dbReference type="InterPro" id="IPR013087">
    <property type="entry name" value="Znf_C2H2_type"/>
</dbReference>
<dbReference type="InterPro" id="IPR049233">
    <property type="entry name" value="DUF6830"/>
</dbReference>
<dbReference type="EMBL" id="JADNYJ010000314">
    <property type="protein sequence ID" value="KAF8871276.1"/>
    <property type="molecule type" value="Genomic_DNA"/>
</dbReference>
<comment type="caution">
    <text evidence="3">The sequence shown here is derived from an EMBL/GenBank/DDBJ whole genome shotgun (WGS) entry which is preliminary data.</text>
</comment>
<proteinExistence type="predicted"/>
<name>A0A9P5N771_GYMJU</name>
<dbReference type="Pfam" id="PF20722">
    <property type="entry name" value="DUF6830"/>
    <property type="match status" value="1"/>
</dbReference>
<dbReference type="Pfam" id="PF18759">
    <property type="entry name" value="Plavaka"/>
    <property type="match status" value="2"/>
</dbReference>
<feature type="domain" description="C2H2-type" evidence="2">
    <location>
        <begin position="9"/>
        <end position="37"/>
    </location>
</feature>
<evidence type="ECO:0000256" key="1">
    <source>
        <dbReference type="PROSITE-ProRule" id="PRU00042"/>
    </source>
</evidence>
<dbReference type="GO" id="GO:0008270">
    <property type="term" value="F:zinc ion binding"/>
    <property type="evidence" value="ECO:0007669"/>
    <property type="project" value="UniProtKB-KW"/>
</dbReference>
<dbReference type="AlphaFoldDB" id="A0A9P5N771"/>
<evidence type="ECO:0000259" key="2">
    <source>
        <dbReference type="PROSITE" id="PS50157"/>
    </source>
</evidence>
<keyword evidence="1" id="KW-0479">Metal-binding</keyword>
<reference evidence="3" key="1">
    <citation type="submission" date="2020-11" db="EMBL/GenBank/DDBJ databases">
        <authorList>
            <consortium name="DOE Joint Genome Institute"/>
            <person name="Ahrendt S."/>
            <person name="Riley R."/>
            <person name="Andreopoulos W."/>
            <person name="LaButti K."/>
            <person name="Pangilinan J."/>
            <person name="Ruiz-duenas F.J."/>
            <person name="Barrasa J.M."/>
            <person name="Sanchez-Garcia M."/>
            <person name="Camarero S."/>
            <person name="Miyauchi S."/>
            <person name="Serrano A."/>
            <person name="Linde D."/>
            <person name="Babiker R."/>
            <person name="Drula E."/>
            <person name="Ayuso-Fernandez I."/>
            <person name="Pacheco R."/>
            <person name="Padilla G."/>
            <person name="Ferreira P."/>
            <person name="Barriuso J."/>
            <person name="Kellner H."/>
            <person name="Castanera R."/>
            <person name="Alfaro M."/>
            <person name="Ramirez L."/>
            <person name="Pisabarro A.G."/>
            <person name="Kuo A."/>
            <person name="Tritt A."/>
            <person name="Lipzen A."/>
            <person name="He G."/>
            <person name="Yan M."/>
            <person name="Ng V."/>
            <person name="Cullen D."/>
            <person name="Martin F."/>
            <person name="Rosso M.-N."/>
            <person name="Henrissat B."/>
            <person name="Hibbett D."/>
            <person name="Martinez A.T."/>
            <person name="Grigoriev I.V."/>
        </authorList>
    </citation>
    <scope>NUCLEOTIDE SEQUENCE</scope>
    <source>
        <strain evidence="3">AH 44721</strain>
    </source>
</reference>
<dbReference type="OrthoDB" id="3232986at2759"/>
<organism evidence="3 4">
    <name type="scientific">Gymnopilus junonius</name>
    <name type="common">Spectacular rustgill mushroom</name>
    <name type="synonym">Gymnopilus spectabilis subsp. junonius</name>
    <dbReference type="NCBI Taxonomy" id="109634"/>
    <lineage>
        <taxon>Eukaryota</taxon>
        <taxon>Fungi</taxon>
        <taxon>Dikarya</taxon>
        <taxon>Basidiomycota</taxon>
        <taxon>Agaricomycotina</taxon>
        <taxon>Agaricomycetes</taxon>
        <taxon>Agaricomycetidae</taxon>
        <taxon>Agaricales</taxon>
        <taxon>Agaricineae</taxon>
        <taxon>Hymenogastraceae</taxon>
        <taxon>Gymnopilus</taxon>
    </lineage>
</organism>
<keyword evidence="1" id="KW-0862">Zinc</keyword>